<keyword evidence="1" id="KW-1133">Transmembrane helix</keyword>
<reference evidence="3" key="1">
    <citation type="submission" date="2016-01" db="EMBL/GenBank/DDBJ databases">
        <title>Draft genome of Chromobacterium sp. F49.</title>
        <authorList>
            <person name="Hong K.W."/>
        </authorList>
    </citation>
    <scope>NUCLEOTIDE SEQUENCE [LARGE SCALE GENOMIC DNA]</scope>
    <source>
        <strain evidence="3">CN10</strain>
    </source>
</reference>
<keyword evidence="3" id="KW-1185">Reference proteome</keyword>
<accession>A0A163BBW8</accession>
<dbReference type="PANTHER" id="PTHR34368:SF1">
    <property type="entry name" value="OS01G0962200 PROTEIN"/>
    <property type="match status" value="1"/>
</dbReference>
<gene>
    <name evidence="2" type="ORF">AVW16_02690</name>
</gene>
<evidence type="ECO:0000313" key="2">
    <source>
        <dbReference type="EMBL" id="KZE25950.1"/>
    </source>
</evidence>
<evidence type="ECO:0000313" key="3">
    <source>
        <dbReference type="Proteomes" id="UP000076625"/>
    </source>
</evidence>
<dbReference type="AlphaFoldDB" id="A0A163BBW8"/>
<feature type="transmembrane region" description="Helical" evidence="1">
    <location>
        <begin position="44"/>
        <end position="61"/>
    </location>
</feature>
<sequence length="245" mass="25607">MLTALAVALVALAATLSPLALPPGYHDFADRRSWLGVPNAADVLSNLGFALVGLLGLAELRRGRLAVAPAARGAYALFFAALLPTALGSAWYHLAPDDGRLLLDRAPIVLCCAALMAAALAEARRPPPGCARAWPCAALAALGLATLAYAHHSGDLAPYLVFQLAPLALLPLVQTLYPTPARQRASIAVAIVCYLLARGGELADRALFDALGVVSGHTLKHLFVTLAVVAVWRGLPRHAGARKRD</sequence>
<feature type="transmembrane region" description="Helical" evidence="1">
    <location>
        <begin position="106"/>
        <end position="123"/>
    </location>
</feature>
<evidence type="ECO:0008006" key="4">
    <source>
        <dbReference type="Google" id="ProtNLM"/>
    </source>
</evidence>
<name>A0A163BBW8_9NEIS</name>
<evidence type="ECO:0000256" key="1">
    <source>
        <dbReference type="SAM" id="Phobius"/>
    </source>
</evidence>
<comment type="caution">
    <text evidence="2">The sequence shown here is derived from an EMBL/GenBank/DDBJ whole genome shotgun (WGS) entry which is preliminary data.</text>
</comment>
<feature type="transmembrane region" description="Helical" evidence="1">
    <location>
        <begin position="73"/>
        <end position="94"/>
    </location>
</feature>
<dbReference type="RefSeq" id="WP_066614418.1">
    <property type="nucleotide sequence ID" value="NZ_LQQU01000058.1"/>
</dbReference>
<dbReference type="Proteomes" id="UP000076625">
    <property type="component" value="Unassembled WGS sequence"/>
</dbReference>
<keyword evidence="1" id="KW-0812">Transmembrane</keyword>
<organism evidence="2 3">
    <name type="scientific">Crenobacter luteus</name>
    <dbReference type="NCBI Taxonomy" id="1452487"/>
    <lineage>
        <taxon>Bacteria</taxon>
        <taxon>Pseudomonadati</taxon>
        <taxon>Pseudomonadota</taxon>
        <taxon>Betaproteobacteria</taxon>
        <taxon>Neisseriales</taxon>
        <taxon>Neisseriaceae</taxon>
        <taxon>Crenobacter</taxon>
    </lineage>
</organism>
<proteinExistence type="predicted"/>
<protein>
    <recommendedName>
        <fullName evidence="4">Alkaline phytoceramidase</fullName>
    </recommendedName>
</protein>
<feature type="transmembrane region" description="Helical" evidence="1">
    <location>
        <begin position="130"/>
        <end position="150"/>
    </location>
</feature>
<keyword evidence="1" id="KW-0472">Membrane</keyword>
<dbReference type="STRING" id="1452487.AVW16_02690"/>
<dbReference type="PANTHER" id="PTHR34368">
    <property type="entry name" value="OS01G0962200 PROTEIN"/>
    <property type="match status" value="1"/>
</dbReference>
<dbReference type="OrthoDB" id="6088058at2"/>
<feature type="transmembrane region" description="Helical" evidence="1">
    <location>
        <begin position="218"/>
        <end position="235"/>
    </location>
</feature>
<dbReference type="EMBL" id="LQQU01000058">
    <property type="protein sequence ID" value="KZE25950.1"/>
    <property type="molecule type" value="Genomic_DNA"/>
</dbReference>